<feature type="transmembrane region" description="Helical" evidence="1">
    <location>
        <begin position="41"/>
        <end position="62"/>
    </location>
</feature>
<keyword evidence="1" id="KW-1133">Transmembrane helix</keyword>
<organism evidence="3 4">
    <name type="scientific">Aspergillus mulundensis</name>
    <dbReference type="NCBI Taxonomy" id="1810919"/>
    <lineage>
        <taxon>Eukaryota</taxon>
        <taxon>Fungi</taxon>
        <taxon>Dikarya</taxon>
        <taxon>Ascomycota</taxon>
        <taxon>Pezizomycotina</taxon>
        <taxon>Eurotiomycetes</taxon>
        <taxon>Eurotiomycetidae</taxon>
        <taxon>Eurotiales</taxon>
        <taxon>Aspergillaceae</taxon>
        <taxon>Aspergillus</taxon>
        <taxon>Aspergillus subgen. Nidulantes</taxon>
    </lineage>
</organism>
<dbReference type="RefSeq" id="XP_026606388.1">
    <property type="nucleotide sequence ID" value="XM_026745522.1"/>
</dbReference>
<proteinExistence type="predicted"/>
<keyword evidence="1" id="KW-0472">Membrane</keyword>
<evidence type="ECO:0000313" key="3">
    <source>
        <dbReference type="EMBL" id="RDW86864.1"/>
    </source>
</evidence>
<dbReference type="Proteomes" id="UP000256690">
    <property type="component" value="Unassembled WGS sequence"/>
</dbReference>
<name>A0A3D8SKY6_9EURO</name>
<keyword evidence="1" id="KW-0812">Transmembrane</keyword>
<evidence type="ECO:0000256" key="1">
    <source>
        <dbReference type="SAM" id="Phobius"/>
    </source>
</evidence>
<dbReference type="STRING" id="1810919.A0A3D8SKY6"/>
<dbReference type="Gene3D" id="3.30.710.10">
    <property type="entry name" value="Potassium Channel Kv1.1, Chain A"/>
    <property type="match status" value="1"/>
</dbReference>
<dbReference type="EMBL" id="PVWQ01000003">
    <property type="protein sequence ID" value="RDW86864.1"/>
    <property type="molecule type" value="Genomic_DNA"/>
</dbReference>
<dbReference type="InterPro" id="IPR011333">
    <property type="entry name" value="SKP1/BTB/POZ_sf"/>
</dbReference>
<dbReference type="PANTHER" id="PTHR47843">
    <property type="entry name" value="BTB DOMAIN-CONTAINING PROTEIN-RELATED"/>
    <property type="match status" value="1"/>
</dbReference>
<sequence length="351" mass="40266">MKAFNYETDLVLERLPGLFPCNVRESATSFAFDYAVRSFPLFWFLLSLLCLYTWLSLVSFLTKWMVSTDNAMVVKGSFFSRDKVAKPTKASKKSFDGHAKMKMQESLESPADDSLLSPIVTLIVSRDQRVFVAHENILSRSRYFDSVLRDQFPVGSVNKALVLPEEEPEVISCVLEFLYNGDYTPRLQRNKSQRKWELESFQDVHHPGGTALSQSTIFHSGVGDLILRDTAVYCAAEKYGLGGLKDLALRKQGLQTGIPIEIILRSARYAYDNTPDSEYRLRAHYLAMVIRTRDIFKRSGTMQFEMEMGHKFFFDLFVAMCNHMDDLGDMRYGSVYLFNNMRADIYALVRI</sequence>
<dbReference type="PROSITE" id="PS50097">
    <property type="entry name" value="BTB"/>
    <property type="match status" value="1"/>
</dbReference>
<dbReference type="PANTHER" id="PTHR47843:SF7">
    <property type="entry name" value="BTB DOMAIN-CONTAINING PROTEIN"/>
    <property type="match status" value="1"/>
</dbReference>
<dbReference type="Pfam" id="PF00651">
    <property type="entry name" value="BTB"/>
    <property type="match status" value="1"/>
</dbReference>
<evidence type="ECO:0000259" key="2">
    <source>
        <dbReference type="PROSITE" id="PS50097"/>
    </source>
</evidence>
<accession>A0A3D8SKY6</accession>
<evidence type="ECO:0000313" key="4">
    <source>
        <dbReference type="Proteomes" id="UP000256690"/>
    </source>
</evidence>
<dbReference type="OrthoDB" id="45365at2759"/>
<comment type="caution">
    <text evidence="3">The sequence shown here is derived from an EMBL/GenBank/DDBJ whole genome shotgun (WGS) entry which is preliminary data.</text>
</comment>
<gene>
    <name evidence="3" type="ORF">DSM5745_03506</name>
</gene>
<feature type="domain" description="BTB" evidence="2">
    <location>
        <begin position="120"/>
        <end position="187"/>
    </location>
</feature>
<dbReference type="GeneID" id="38113876"/>
<dbReference type="AlphaFoldDB" id="A0A3D8SKY6"/>
<reference evidence="3 4" key="1">
    <citation type="journal article" date="2018" name="IMA Fungus">
        <title>IMA Genome-F 9: Draft genome sequence of Annulohypoxylon stygium, Aspergillus mulundensis, Berkeleyomyces basicola (syn. Thielaviopsis basicola), Ceratocystis smalleyi, two Cercospora beticola strains, Coleophoma cylindrospora, Fusarium fracticaudum, Phialophora cf. hyalina, and Morchella septimelata.</title>
        <authorList>
            <person name="Wingfield B.D."/>
            <person name="Bills G.F."/>
            <person name="Dong Y."/>
            <person name="Huang W."/>
            <person name="Nel W.J."/>
            <person name="Swalarsk-Parry B.S."/>
            <person name="Vaghefi N."/>
            <person name="Wilken P.M."/>
            <person name="An Z."/>
            <person name="de Beer Z.W."/>
            <person name="De Vos L."/>
            <person name="Chen L."/>
            <person name="Duong T.A."/>
            <person name="Gao Y."/>
            <person name="Hammerbacher A."/>
            <person name="Kikkert J.R."/>
            <person name="Li Y."/>
            <person name="Li H."/>
            <person name="Li K."/>
            <person name="Li Q."/>
            <person name="Liu X."/>
            <person name="Ma X."/>
            <person name="Naidoo K."/>
            <person name="Pethybridge S.J."/>
            <person name="Sun J."/>
            <person name="Steenkamp E.T."/>
            <person name="van der Nest M.A."/>
            <person name="van Wyk S."/>
            <person name="Wingfield M.J."/>
            <person name="Xiong C."/>
            <person name="Yue Q."/>
            <person name="Zhang X."/>
        </authorList>
    </citation>
    <scope>NUCLEOTIDE SEQUENCE [LARGE SCALE GENOMIC DNA]</scope>
    <source>
        <strain evidence="3 4">DSM 5745</strain>
    </source>
</reference>
<keyword evidence="4" id="KW-1185">Reference proteome</keyword>
<protein>
    <recommendedName>
        <fullName evidence="2">BTB domain-containing protein</fullName>
    </recommendedName>
</protein>
<dbReference type="SUPFAM" id="SSF54695">
    <property type="entry name" value="POZ domain"/>
    <property type="match status" value="1"/>
</dbReference>
<dbReference type="InterPro" id="IPR000210">
    <property type="entry name" value="BTB/POZ_dom"/>
</dbReference>